<evidence type="ECO:0000313" key="2">
    <source>
        <dbReference type="EMBL" id="QBK89514.1"/>
    </source>
</evidence>
<name>A0A481Z236_9VIRU</name>
<keyword evidence="1" id="KW-0812">Transmembrane</keyword>
<proteinExistence type="predicted"/>
<reference evidence="2" key="1">
    <citation type="journal article" date="2019" name="MBio">
        <title>Virus Genomes from Deep Sea Sediments Expand the Ocean Megavirome and Support Independent Origins of Viral Gigantism.</title>
        <authorList>
            <person name="Backstrom D."/>
            <person name="Yutin N."/>
            <person name="Jorgensen S.L."/>
            <person name="Dharamshi J."/>
            <person name="Homa F."/>
            <person name="Zaremba-Niedwiedzka K."/>
            <person name="Spang A."/>
            <person name="Wolf Y.I."/>
            <person name="Koonin E.V."/>
            <person name="Ettema T.J."/>
        </authorList>
    </citation>
    <scope>NUCLEOTIDE SEQUENCE</scope>
</reference>
<feature type="transmembrane region" description="Helical" evidence="1">
    <location>
        <begin position="152"/>
        <end position="173"/>
    </location>
</feature>
<keyword evidence="1" id="KW-0472">Membrane</keyword>
<protein>
    <recommendedName>
        <fullName evidence="3">Transmembrane protein</fullName>
    </recommendedName>
</protein>
<sequence length="174" mass="18621">MALPKNQNGILYPGFEGKKYDKKQSNCPAGSINHGHPGLKDKPQVCCPKGAGVFHGGWDHIGTRFCKGQPLYTFCGGNDSCAGGACGHPGNTGIPRVCCLHGRYEDNAKFYCSGRLPGSVCNSDGGCSTNNCINKLCSVKVKKSVGQKIDDFLMYFGIIIGVIIVLMIIFELVK</sequence>
<accession>A0A481Z236</accession>
<evidence type="ECO:0008006" key="3">
    <source>
        <dbReference type="Google" id="ProtNLM"/>
    </source>
</evidence>
<evidence type="ECO:0000256" key="1">
    <source>
        <dbReference type="SAM" id="Phobius"/>
    </source>
</evidence>
<gene>
    <name evidence="2" type="ORF">LCPAC001_00240</name>
</gene>
<keyword evidence="1" id="KW-1133">Transmembrane helix</keyword>
<dbReference type="EMBL" id="MK500427">
    <property type="protein sequence ID" value="QBK89514.1"/>
    <property type="molecule type" value="Genomic_DNA"/>
</dbReference>
<organism evidence="2">
    <name type="scientific">Pithovirus LCPAC001</name>
    <dbReference type="NCBI Taxonomy" id="2506585"/>
    <lineage>
        <taxon>Viruses</taxon>
        <taxon>Pithoviruses</taxon>
    </lineage>
</organism>